<reference evidence="3" key="1">
    <citation type="submission" date="2021-04" db="EMBL/GenBank/DDBJ databases">
        <title>Genomic sequence of Actinosynnema pretiosum subsp. pretiosum ATCC 31280 (C-14919).</title>
        <authorList>
            <person name="Bai L."/>
            <person name="Wang X."/>
            <person name="Xiao Y."/>
        </authorList>
    </citation>
    <scope>NUCLEOTIDE SEQUENCE</scope>
    <source>
        <strain evidence="3">ATCC 31280</strain>
    </source>
</reference>
<feature type="domain" description="AAA+ ATPase" evidence="2">
    <location>
        <begin position="725"/>
        <end position="1070"/>
    </location>
</feature>
<evidence type="ECO:0000256" key="1">
    <source>
        <dbReference type="SAM" id="MobiDB-lite"/>
    </source>
</evidence>
<dbReference type="Pfam" id="PF01935">
    <property type="entry name" value="DUF87"/>
    <property type="match status" value="1"/>
</dbReference>
<dbReference type="InterPro" id="IPR051162">
    <property type="entry name" value="T4SS_component"/>
</dbReference>
<organism evidence="3 4">
    <name type="scientific">Actinosynnema pretiosum subsp. pretiosum</name>
    <dbReference type="NCBI Taxonomy" id="103721"/>
    <lineage>
        <taxon>Bacteria</taxon>
        <taxon>Bacillati</taxon>
        <taxon>Actinomycetota</taxon>
        <taxon>Actinomycetes</taxon>
        <taxon>Pseudonocardiales</taxon>
        <taxon>Pseudonocardiaceae</taxon>
        <taxon>Actinosynnema</taxon>
    </lineage>
</organism>
<accession>A0AA45L5C1</accession>
<feature type="domain" description="AAA+ ATPase" evidence="2">
    <location>
        <begin position="63"/>
        <end position="317"/>
    </location>
</feature>
<dbReference type="InterPro" id="IPR002789">
    <property type="entry name" value="HerA_central"/>
</dbReference>
<dbReference type="InterPro" id="IPR027417">
    <property type="entry name" value="P-loop_NTPase"/>
</dbReference>
<dbReference type="AlphaFoldDB" id="A0AA45L5C1"/>
<dbReference type="PANTHER" id="PTHR30121:SF6">
    <property type="entry name" value="SLR6007 PROTEIN"/>
    <property type="match status" value="1"/>
</dbReference>
<evidence type="ECO:0000259" key="2">
    <source>
        <dbReference type="SMART" id="SM00382"/>
    </source>
</evidence>
<dbReference type="SUPFAM" id="SSF52540">
    <property type="entry name" value="P-loop containing nucleoside triphosphate hydrolases"/>
    <property type="match status" value="2"/>
</dbReference>
<dbReference type="InterPro" id="IPR003593">
    <property type="entry name" value="AAA+_ATPase"/>
</dbReference>
<feature type="compositionally biased region" description="Pro residues" evidence="1">
    <location>
        <begin position="624"/>
        <end position="635"/>
    </location>
</feature>
<protein>
    <submittedName>
        <fullName evidence="3">DUF87 domain-containing protein</fullName>
    </submittedName>
</protein>
<evidence type="ECO:0000313" key="4">
    <source>
        <dbReference type="Proteomes" id="UP000677152"/>
    </source>
</evidence>
<gene>
    <name evidence="3" type="ORF">KCV87_30020</name>
</gene>
<feature type="compositionally biased region" description="Basic and acidic residues" evidence="1">
    <location>
        <begin position="604"/>
        <end position="614"/>
    </location>
</feature>
<sequence>MTLVGPGLDDERRNALQAVHFNSAVAPDDIWSPLAHHVPELHGPVAAELARAVASAARKPRSTPIGVVLRGERGVGKTHLLGWLRQEARARGGWFFLLKLLDDRSFWAGAVHGAISGLNREGDQLGAMLDALAKATGHTDESRLRLRGTIPISREYLDELVDRVRELDPQVALECQDTLRALVLYRARGRPSEVGHRFLALEDGGIDEADRAEWGFHLRSRSAQLVLGDLSRIFALTGPVVMAVDQIDSVITQQPGSSGLVDRLADGLMRLREETRRTVLVVACLPRSWELLSEHAVNSAASRFAVLDLRTAMPSAGVAEAIVQRHLGALYAEEGFAPPHPTWPVARAAFGGAEVAHSTPRRLLQRVEEHVRWCLARDVEAELRDFADGPAEVAAPEVDAGGLAELDERFARACEAADVTSPLDPAREDELVPGLLSAALRCYAVEHGGDLVLDQPPGRKPALHARLRLTLDEASEDEVWWSFRAIAHGHSTAVLARLRSACLEAGVFGGTGKRRLVVLRGTPFSGGPQTARAVGELVAAGGEVLPLTPEDLRVFSALRELVGQAPAGLLAWLAARTPASRTPLLRRVLPPVGDAGSQAPQRPSAHDEPVWPEREYEEQACALPAPPPQHAPEPSWPERGWPAAEPSRLAGSLFDPESRWPATPAPVPTPTLIPAPAPTPSLIPASAPAPAPVVAPTSPPSADATITLGADATTARPFTLPLVLLRKHVAVFAGTGSGKTVLLRRLVEEAALHGVSSVLLDTNNDLARLGDAWPSPPEGWAPGDADRARRYLDGTDVVVWTPGRESGRPLVLDPLPDFGAVRGDPDEFRGAVDAAVAGLLPKLALSGRRLVHGRAVLTEALTAFAGRGGRDVADFVAFLHDLPEGASTMRDATRLAPELADGLHAAIITDPLFGGSGHRLDPGELLRPAPGARARVSVISCVGLPTDGQRQAFAHQLQQALFAWVRRNPAGDRPLGGLLVLDEAQTFAPSRGEVVSSASTRLLAAQARKYGLGVVFATQAPKGLHNSVTGNTATQFFGRLNASAQVQTAVELAAARGGRVDDVSRLGAGRFYGATEGTGFTKLRLPMCLSHHPQGALTEGEVLARARA</sequence>
<evidence type="ECO:0000313" key="3">
    <source>
        <dbReference type="EMBL" id="QUF03581.1"/>
    </source>
</evidence>
<dbReference type="Gene3D" id="3.40.50.300">
    <property type="entry name" value="P-loop containing nucleotide triphosphate hydrolases"/>
    <property type="match status" value="2"/>
</dbReference>
<feature type="region of interest" description="Disordered" evidence="1">
    <location>
        <begin position="589"/>
        <end position="663"/>
    </location>
</feature>
<dbReference type="Proteomes" id="UP000677152">
    <property type="component" value="Chromosome"/>
</dbReference>
<dbReference type="SMART" id="SM00382">
    <property type="entry name" value="AAA"/>
    <property type="match status" value="2"/>
</dbReference>
<dbReference type="EMBL" id="CP073249">
    <property type="protein sequence ID" value="QUF03581.1"/>
    <property type="molecule type" value="Genomic_DNA"/>
</dbReference>
<proteinExistence type="predicted"/>
<name>A0AA45L5C1_9PSEU</name>
<dbReference type="PANTHER" id="PTHR30121">
    <property type="entry name" value="UNCHARACTERIZED PROTEIN YJGR-RELATED"/>
    <property type="match status" value="1"/>
</dbReference>